<dbReference type="InterPro" id="IPR013325">
    <property type="entry name" value="RNA_pol_sigma_r2"/>
</dbReference>
<organism evidence="8 9">
    <name type="scientific">Succiniclasticum ruminis DSM 9236</name>
    <dbReference type="NCBI Taxonomy" id="1123323"/>
    <lineage>
        <taxon>Bacteria</taxon>
        <taxon>Bacillati</taxon>
        <taxon>Bacillota</taxon>
        <taxon>Negativicutes</taxon>
        <taxon>Acidaminococcales</taxon>
        <taxon>Acidaminococcaceae</taxon>
        <taxon>Succiniclasticum</taxon>
    </lineage>
</organism>
<dbReference type="GO" id="GO:0006352">
    <property type="term" value="P:DNA-templated transcription initiation"/>
    <property type="evidence" value="ECO:0007669"/>
    <property type="project" value="InterPro"/>
</dbReference>
<name>A0A1I2EBY2_9FIRM</name>
<evidence type="ECO:0000313" key="8">
    <source>
        <dbReference type="EMBL" id="SFE90462.1"/>
    </source>
</evidence>
<evidence type="ECO:0000259" key="7">
    <source>
        <dbReference type="Pfam" id="PF08281"/>
    </source>
</evidence>
<dbReference type="RefSeq" id="WP_093914383.1">
    <property type="nucleotide sequence ID" value="NZ_FONL01000033.1"/>
</dbReference>
<dbReference type="Gene3D" id="1.10.1740.10">
    <property type="match status" value="1"/>
</dbReference>
<dbReference type="OrthoDB" id="9795666at2"/>
<dbReference type="AlphaFoldDB" id="A0A1I2EBY2"/>
<dbReference type="PANTHER" id="PTHR43133:SF8">
    <property type="entry name" value="RNA POLYMERASE SIGMA FACTOR HI_1459-RELATED"/>
    <property type="match status" value="1"/>
</dbReference>
<dbReference type="InterPro" id="IPR039425">
    <property type="entry name" value="RNA_pol_sigma-70-like"/>
</dbReference>
<dbReference type="SUPFAM" id="SSF88659">
    <property type="entry name" value="Sigma3 and sigma4 domains of RNA polymerase sigma factors"/>
    <property type="match status" value="1"/>
</dbReference>
<comment type="similarity">
    <text evidence="1">Belongs to the sigma-70 factor family. ECF subfamily.</text>
</comment>
<keyword evidence="9" id="KW-1185">Reference proteome</keyword>
<proteinExistence type="inferred from homology"/>
<dbReference type="InterPro" id="IPR007627">
    <property type="entry name" value="RNA_pol_sigma70_r2"/>
</dbReference>
<dbReference type="InterPro" id="IPR014284">
    <property type="entry name" value="RNA_pol_sigma-70_dom"/>
</dbReference>
<dbReference type="NCBIfam" id="TIGR02937">
    <property type="entry name" value="sigma70-ECF"/>
    <property type="match status" value="1"/>
</dbReference>
<evidence type="ECO:0000256" key="4">
    <source>
        <dbReference type="ARBA" id="ARBA00023125"/>
    </source>
</evidence>
<evidence type="ECO:0000256" key="2">
    <source>
        <dbReference type="ARBA" id="ARBA00023015"/>
    </source>
</evidence>
<dbReference type="Proteomes" id="UP000198896">
    <property type="component" value="Unassembled WGS sequence"/>
</dbReference>
<keyword evidence="5" id="KW-0804">Transcription</keyword>
<evidence type="ECO:0000256" key="3">
    <source>
        <dbReference type="ARBA" id="ARBA00023082"/>
    </source>
</evidence>
<feature type="domain" description="RNA polymerase sigma-70 region 2" evidence="6">
    <location>
        <begin position="18"/>
        <end position="86"/>
    </location>
</feature>
<dbReference type="InterPro" id="IPR036388">
    <property type="entry name" value="WH-like_DNA-bd_sf"/>
</dbReference>
<feature type="domain" description="RNA polymerase sigma factor 70 region 4 type 2" evidence="7">
    <location>
        <begin position="112"/>
        <end position="163"/>
    </location>
</feature>
<dbReference type="GO" id="GO:0016987">
    <property type="term" value="F:sigma factor activity"/>
    <property type="evidence" value="ECO:0007669"/>
    <property type="project" value="UniProtKB-KW"/>
</dbReference>
<dbReference type="EMBL" id="FONL01000033">
    <property type="protein sequence ID" value="SFE90462.1"/>
    <property type="molecule type" value="Genomic_DNA"/>
</dbReference>
<gene>
    <name evidence="8" type="ORF">SAMN05216245_13314</name>
</gene>
<dbReference type="InterPro" id="IPR013249">
    <property type="entry name" value="RNA_pol_sigma70_r4_t2"/>
</dbReference>
<reference evidence="8 9" key="1">
    <citation type="submission" date="2016-10" db="EMBL/GenBank/DDBJ databases">
        <authorList>
            <person name="de Groot N.N."/>
        </authorList>
    </citation>
    <scope>NUCLEOTIDE SEQUENCE [LARGE SCALE GENOMIC DNA]</scope>
    <source>
        <strain evidence="8 9">DSM 9236</strain>
    </source>
</reference>
<dbReference type="SUPFAM" id="SSF88946">
    <property type="entry name" value="Sigma2 domain of RNA polymerase sigma factors"/>
    <property type="match status" value="1"/>
</dbReference>
<dbReference type="InterPro" id="IPR013324">
    <property type="entry name" value="RNA_pol_sigma_r3/r4-like"/>
</dbReference>
<dbReference type="Gene3D" id="1.10.10.10">
    <property type="entry name" value="Winged helix-like DNA-binding domain superfamily/Winged helix DNA-binding domain"/>
    <property type="match status" value="1"/>
</dbReference>
<keyword evidence="3" id="KW-0731">Sigma factor</keyword>
<sequence length="171" mass="20504">MIRVINTTRESDLSFTEIYREYYRRVYNYAFSRLLHREEAEDATAEVFLVLLQNLRSYDSKRGSVATWINRITHNAVENYCRKAYRHREFPAPELIREKEGEWEPEQPVNRRAYRILRQLSEEERAFLALRYELDMTNVEIGELMGLNPAAVSQRYHRLLEKCRTLDGNPK</sequence>
<accession>A0A1I2EBY2</accession>
<dbReference type="Pfam" id="PF08281">
    <property type="entry name" value="Sigma70_r4_2"/>
    <property type="match status" value="1"/>
</dbReference>
<dbReference type="STRING" id="1123323.SAMN05216245_13314"/>
<dbReference type="GO" id="GO:0003677">
    <property type="term" value="F:DNA binding"/>
    <property type="evidence" value="ECO:0007669"/>
    <property type="project" value="UniProtKB-KW"/>
</dbReference>
<dbReference type="PANTHER" id="PTHR43133">
    <property type="entry name" value="RNA POLYMERASE ECF-TYPE SIGMA FACTO"/>
    <property type="match status" value="1"/>
</dbReference>
<evidence type="ECO:0000256" key="1">
    <source>
        <dbReference type="ARBA" id="ARBA00010641"/>
    </source>
</evidence>
<keyword evidence="4" id="KW-0238">DNA-binding</keyword>
<evidence type="ECO:0000259" key="6">
    <source>
        <dbReference type="Pfam" id="PF04542"/>
    </source>
</evidence>
<keyword evidence="2" id="KW-0805">Transcription regulation</keyword>
<dbReference type="Pfam" id="PF04542">
    <property type="entry name" value="Sigma70_r2"/>
    <property type="match status" value="1"/>
</dbReference>
<protein>
    <submittedName>
        <fullName evidence="8">RNA polymerase sigma factor, sigma-70 family</fullName>
    </submittedName>
</protein>
<evidence type="ECO:0000256" key="5">
    <source>
        <dbReference type="ARBA" id="ARBA00023163"/>
    </source>
</evidence>
<evidence type="ECO:0000313" key="9">
    <source>
        <dbReference type="Proteomes" id="UP000198896"/>
    </source>
</evidence>